<dbReference type="PANTHER" id="PTHR18919:SF107">
    <property type="entry name" value="ACETYL-COA ACETYLTRANSFERASE, CYTOSOLIC"/>
    <property type="match status" value="1"/>
</dbReference>
<dbReference type="SUPFAM" id="SSF53901">
    <property type="entry name" value="Thiolase-like"/>
    <property type="match status" value="2"/>
</dbReference>
<dbReference type="CDD" id="cd00751">
    <property type="entry name" value="thiolase"/>
    <property type="match status" value="1"/>
</dbReference>
<evidence type="ECO:0000256" key="3">
    <source>
        <dbReference type="ARBA" id="ARBA00023315"/>
    </source>
</evidence>
<proteinExistence type="inferred from homology"/>
<dbReference type="Pfam" id="PF14223">
    <property type="entry name" value="Retrotran_gag_2"/>
    <property type="match status" value="1"/>
</dbReference>
<evidence type="ECO:0000259" key="4">
    <source>
        <dbReference type="Pfam" id="PF00108"/>
    </source>
</evidence>
<protein>
    <submittedName>
        <fullName evidence="6">Uncharacterized protein</fullName>
    </submittedName>
</protein>
<dbReference type="NCBIfam" id="TIGR01930">
    <property type="entry name" value="AcCoA-C-Actrans"/>
    <property type="match status" value="1"/>
</dbReference>
<keyword evidence="3" id="KW-0012">Acyltransferase</keyword>
<organism evidence="6">
    <name type="scientific">Heliothis virescens</name>
    <name type="common">Tobacco budworm moth</name>
    <dbReference type="NCBI Taxonomy" id="7102"/>
    <lineage>
        <taxon>Eukaryota</taxon>
        <taxon>Metazoa</taxon>
        <taxon>Ecdysozoa</taxon>
        <taxon>Arthropoda</taxon>
        <taxon>Hexapoda</taxon>
        <taxon>Insecta</taxon>
        <taxon>Pterygota</taxon>
        <taxon>Neoptera</taxon>
        <taxon>Endopterygota</taxon>
        <taxon>Lepidoptera</taxon>
        <taxon>Glossata</taxon>
        <taxon>Ditrysia</taxon>
        <taxon>Noctuoidea</taxon>
        <taxon>Noctuidae</taxon>
        <taxon>Heliothinae</taxon>
        <taxon>Heliothis</taxon>
    </lineage>
</organism>
<dbReference type="GO" id="GO:0003985">
    <property type="term" value="F:acetyl-CoA C-acetyltransferase activity"/>
    <property type="evidence" value="ECO:0007669"/>
    <property type="project" value="TreeGrafter"/>
</dbReference>
<gene>
    <name evidence="6" type="ORF">B5V51_10920</name>
</gene>
<feature type="domain" description="Thiolase N-terminal" evidence="4">
    <location>
        <begin position="228"/>
        <end position="484"/>
    </location>
</feature>
<comment type="similarity">
    <text evidence="1">Belongs to the thiolase-like superfamily. Thiolase family.</text>
</comment>
<reference evidence="6" key="1">
    <citation type="submission" date="2017-09" db="EMBL/GenBank/DDBJ databases">
        <title>Contemporary evolution of a Lepidopteran species, Heliothis virescens, in response to modern agricultural practices.</title>
        <authorList>
            <person name="Fritz M.L."/>
            <person name="Deyonke A.M."/>
            <person name="Papanicolaou A."/>
            <person name="Micinski S."/>
            <person name="Westbrook J."/>
            <person name="Gould F."/>
        </authorList>
    </citation>
    <scope>NUCLEOTIDE SEQUENCE [LARGE SCALE GENOMIC DNA]</scope>
    <source>
        <strain evidence="6">HvINT-</strain>
        <tissue evidence="6">Whole body</tissue>
    </source>
</reference>
<accession>A0A2A4JVV1</accession>
<dbReference type="Pfam" id="PF02803">
    <property type="entry name" value="Thiolase_C"/>
    <property type="match status" value="1"/>
</dbReference>
<comment type="caution">
    <text evidence="6">The sequence shown here is derived from an EMBL/GenBank/DDBJ whole genome shotgun (WGS) entry which is preliminary data.</text>
</comment>
<sequence length="615" mass="66450">MSEVNRSNAPTPLAHGHTVSTSSWSSIEKLEGAKNYYTWKFQLKMSLIHDGLWNVVEEGSTQPGETNDQRALARICLSVRSNLFQYVRNARNASEAWKSLADVFEDSGLVRRGLLLRQLHRVDYSNYTCMSDYIEAIMTLVQQLADIGKIIEDSEVAEILLNEEDEYCSVSEYDSFSDGSTNGIERSPVVGSASGEAVNALTSPSQAAVYRERSVRSTRGVPPKRFGVYIVAAKRTPFGKFGGLLRDVLAEDLFAIAATAALRAGNVAAELVDTVNIGQASPVSQSGLSPRHAALKAGIPSDRPVLGMNRLSGSGFHAIICGAQEILIGSAQISLAGGMENVSSIPFLIRDVRFGIPLGKYFKVDDLLHMGFFDSYCNLFLVQTADIVAAKYGVTREETDEFALRSQQRWKLADAAGIFNEEQVPVPVTLKNREILMTKDEYPQPDSTLENLSKLQPIFQGGVTTPGNSSGVNDGAGAVILANDEALKTHNLKPLARLVGWSCSAVDPTMMGIAAVPAVQNLLDCTGLTIDDMDLVEIHETYAATTVVCARQLAVDVDRINVNGGAIAIGHAFGASGARIMSHLTHELRRRRLKRALATTSIAGGQSVAVMIETV</sequence>
<keyword evidence="2" id="KW-0808">Transferase</keyword>
<dbReference type="STRING" id="7102.A0A2A4JVV1"/>
<dbReference type="GO" id="GO:0006635">
    <property type="term" value="P:fatty acid beta-oxidation"/>
    <property type="evidence" value="ECO:0007669"/>
    <property type="project" value="TreeGrafter"/>
</dbReference>
<dbReference type="InterPro" id="IPR020617">
    <property type="entry name" value="Thiolase_C"/>
</dbReference>
<evidence type="ECO:0000259" key="5">
    <source>
        <dbReference type="Pfam" id="PF02803"/>
    </source>
</evidence>
<dbReference type="GO" id="GO:0005739">
    <property type="term" value="C:mitochondrion"/>
    <property type="evidence" value="ECO:0007669"/>
    <property type="project" value="TreeGrafter"/>
</dbReference>
<feature type="domain" description="Thiolase C-terminal" evidence="5">
    <location>
        <begin position="492"/>
        <end position="613"/>
    </location>
</feature>
<evidence type="ECO:0000256" key="2">
    <source>
        <dbReference type="ARBA" id="ARBA00022679"/>
    </source>
</evidence>
<dbReference type="InterPro" id="IPR020616">
    <property type="entry name" value="Thiolase_N"/>
</dbReference>
<evidence type="ECO:0000256" key="1">
    <source>
        <dbReference type="ARBA" id="ARBA00010982"/>
    </source>
</evidence>
<dbReference type="InterPro" id="IPR002155">
    <property type="entry name" value="Thiolase"/>
</dbReference>
<dbReference type="PANTHER" id="PTHR18919">
    <property type="entry name" value="ACETYL-COA C-ACYLTRANSFERASE"/>
    <property type="match status" value="1"/>
</dbReference>
<dbReference type="EMBL" id="NWSH01000536">
    <property type="protein sequence ID" value="PCG75818.1"/>
    <property type="molecule type" value="Genomic_DNA"/>
</dbReference>
<dbReference type="Gene3D" id="3.40.47.10">
    <property type="match status" value="2"/>
</dbReference>
<dbReference type="Pfam" id="PF00108">
    <property type="entry name" value="Thiolase_N"/>
    <property type="match status" value="1"/>
</dbReference>
<evidence type="ECO:0000313" key="6">
    <source>
        <dbReference type="EMBL" id="PCG75818.1"/>
    </source>
</evidence>
<dbReference type="AlphaFoldDB" id="A0A2A4JVV1"/>
<dbReference type="InterPro" id="IPR016039">
    <property type="entry name" value="Thiolase-like"/>
</dbReference>
<name>A0A2A4JVV1_HELVI</name>